<comment type="caution">
    <text evidence="1">The sequence shown here is derived from an EMBL/GenBank/DDBJ whole genome shotgun (WGS) entry which is preliminary data.</text>
</comment>
<evidence type="ECO:0000313" key="1">
    <source>
        <dbReference type="EMBL" id="ELP30397.1"/>
    </source>
</evidence>
<proteinExistence type="predicted"/>
<gene>
    <name evidence="1" type="ORF">RBSWK_05659</name>
</gene>
<dbReference type="EMBL" id="AMWG01000158">
    <property type="protein sequence ID" value="ELP30397.1"/>
    <property type="molecule type" value="Genomic_DNA"/>
</dbReference>
<accession>L7C9S8</accession>
<sequence length="50" mass="5426">MIQREHPAEDARGVGQVVFAFGWITGVASARWECSVGHIGVPSGDRKTCR</sequence>
<reference evidence="1 2" key="1">
    <citation type="journal article" date="2013" name="Mar. Genomics">
        <title>Expression of sulfatases in Rhodopirellula baltica and the diversity of sulfatases in the genus Rhodopirellula.</title>
        <authorList>
            <person name="Wegner C.E."/>
            <person name="Richter-Heitmann T."/>
            <person name="Klindworth A."/>
            <person name="Klockow C."/>
            <person name="Richter M."/>
            <person name="Achstetter T."/>
            <person name="Glockner F.O."/>
            <person name="Harder J."/>
        </authorList>
    </citation>
    <scope>NUCLEOTIDE SEQUENCE [LARGE SCALE GENOMIC DNA]</scope>
    <source>
        <strain evidence="1 2">SWK14</strain>
    </source>
</reference>
<dbReference type="AlphaFoldDB" id="L7C9S8"/>
<organism evidence="1 2">
    <name type="scientific">Rhodopirellula baltica SWK14</name>
    <dbReference type="NCBI Taxonomy" id="993516"/>
    <lineage>
        <taxon>Bacteria</taxon>
        <taxon>Pseudomonadati</taxon>
        <taxon>Planctomycetota</taxon>
        <taxon>Planctomycetia</taxon>
        <taxon>Pirellulales</taxon>
        <taxon>Pirellulaceae</taxon>
        <taxon>Rhodopirellula</taxon>
    </lineage>
</organism>
<evidence type="ECO:0000313" key="2">
    <source>
        <dbReference type="Proteomes" id="UP000010959"/>
    </source>
</evidence>
<dbReference type="Proteomes" id="UP000010959">
    <property type="component" value="Unassembled WGS sequence"/>
</dbReference>
<dbReference type="PATRIC" id="fig|993516.3.peg.6057"/>
<protein>
    <submittedName>
        <fullName evidence="1">Uncharacterized protein</fullName>
    </submittedName>
</protein>
<name>L7C9S8_RHOBT</name>